<reference evidence="2" key="1">
    <citation type="submission" date="2018-02" db="EMBL/GenBank/DDBJ databases">
        <title>Rhizophora mucronata_Transcriptome.</title>
        <authorList>
            <person name="Meera S.P."/>
            <person name="Sreeshan A."/>
            <person name="Augustine A."/>
        </authorList>
    </citation>
    <scope>NUCLEOTIDE SEQUENCE</scope>
    <source>
        <tissue evidence="2">Leaf</tissue>
    </source>
</reference>
<proteinExistence type="predicted"/>
<dbReference type="EMBL" id="GGEC01028775">
    <property type="protein sequence ID" value="MBX09259.1"/>
    <property type="molecule type" value="Transcribed_RNA"/>
</dbReference>
<keyword evidence="1" id="KW-1133">Transmembrane helix</keyword>
<protein>
    <submittedName>
        <fullName evidence="2">Uncharacterized protein</fullName>
    </submittedName>
</protein>
<keyword evidence="1" id="KW-0472">Membrane</keyword>
<sequence>MPKSFSHCFIQLTVGIIISRVLCLLLCINCLYHSLNRIFLVMSILSFIIS</sequence>
<feature type="transmembrane region" description="Helical" evidence="1">
    <location>
        <begin position="12"/>
        <end position="32"/>
    </location>
</feature>
<name>A0A2P2KU44_RHIMU</name>
<organism evidence="2">
    <name type="scientific">Rhizophora mucronata</name>
    <name type="common">Asiatic mangrove</name>
    <dbReference type="NCBI Taxonomy" id="61149"/>
    <lineage>
        <taxon>Eukaryota</taxon>
        <taxon>Viridiplantae</taxon>
        <taxon>Streptophyta</taxon>
        <taxon>Embryophyta</taxon>
        <taxon>Tracheophyta</taxon>
        <taxon>Spermatophyta</taxon>
        <taxon>Magnoliopsida</taxon>
        <taxon>eudicotyledons</taxon>
        <taxon>Gunneridae</taxon>
        <taxon>Pentapetalae</taxon>
        <taxon>rosids</taxon>
        <taxon>fabids</taxon>
        <taxon>Malpighiales</taxon>
        <taxon>Rhizophoraceae</taxon>
        <taxon>Rhizophora</taxon>
    </lineage>
</organism>
<evidence type="ECO:0000256" key="1">
    <source>
        <dbReference type="SAM" id="Phobius"/>
    </source>
</evidence>
<accession>A0A2P2KU44</accession>
<keyword evidence="1" id="KW-0812">Transmembrane</keyword>
<dbReference type="AlphaFoldDB" id="A0A2P2KU44"/>
<evidence type="ECO:0000313" key="2">
    <source>
        <dbReference type="EMBL" id="MBX09259.1"/>
    </source>
</evidence>